<reference evidence="1 2" key="1">
    <citation type="submission" date="2019-12" db="EMBL/GenBank/DDBJ databases">
        <title>Microbes associate with the intestines of laboratory mice.</title>
        <authorList>
            <person name="Navarre W."/>
            <person name="Wong E."/>
        </authorList>
    </citation>
    <scope>NUCLEOTIDE SEQUENCE [LARGE SCALE GENOMIC DNA]</scope>
    <source>
        <strain evidence="1 2">NM66_B29</strain>
    </source>
</reference>
<keyword evidence="1" id="KW-0436">Ligase</keyword>
<evidence type="ECO:0000313" key="1">
    <source>
        <dbReference type="EMBL" id="MVX61893.1"/>
    </source>
</evidence>
<comment type="caution">
    <text evidence="1">The sequence shown here is derived from an EMBL/GenBank/DDBJ whole genome shotgun (WGS) entry which is preliminary data.</text>
</comment>
<gene>
    <name evidence="1" type="ORF">GKZ27_10600</name>
</gene>
<accession>A0A6N8JPH6</accession>
<evidence type="ECO:0000313" key="2">
    <source>
        <dbReference type="Proteomes" id="UP000463388"/>
    </source>
</evidence>
<dbReference type="RefSeq" id="WP_028027580.1">
    <property type="nucleotide sequence ID" value="NZ_JANJZH010000039.1"/>
</dbReference>
<sequence length="76" mass="8018">MKATVKCPTCQATDLDVRAYDSMMVLRSDLALYALTCPHCATRISSLGGIPAVLREEVMFAAIELGAGMGAHEGTS</sequence>
<organism evidence="1 2">
    <name type="scientific">Adlercreutzia mucosicola</name>
    <dbReference type="NCBI Taxonomy" id="580026"/>
    <lineage>
        <taxon>Bacteria</taxon>
        <taxon>Bacillati</taxon>
        <taxon>Actinomycetota</taxon>
        <taxon>Coriobacteriia</taxon>
        <taxon>Eggerthellales</taxon>
        <taxon>Eggerthellaceae</taxon>
        <taxon>Adlercreutzia</taxon>
    </lineage>
</organism>
<name>A0A6N8JPH6_9ACTN</name>
<dbReference type="OrthoDB" id="3176356at2"/>
<keyword evidence="2" id="KW-1185">Reference proteome</keyword>
<dbReference type="Proteomes" id="UP000463388">
    <property type="component" value="Unassembled WGS sequence"/>
</dbReference>
<dbReference type="AlphaFoldDB" id="A0A6N8JPH6"/>
<dbReference type="EMBL" id="WSRR01000037">
    <property type="protein sequence ID" value="MVX61893.1"/>
    <property type="molecule type" value="Genomic_DNA"/>
</dbReference>
<proteinExistence type="predicted"/>
<protein>
    <submittedName>
        <fullName evidence="1">UDP-N-acetylmuramoylalanyl-D-glutamate--2, 6-diaminopimelate ligase</fullName>
    </submittedName>
</protein>
<dbReference type="GO" id="GO:0016874">
    <property type="term" value="F:ligase activity"/>
    <property type="evidence" value="ECO:0007669"/>
    <property type="project" value="UniProtKB-KW"/>
</dbReference>